<dbReference type="STRING" id="266809.PM03_11190"/>
<name>A0A0P1F142_9RHOB</name>
<protein>
    <recommendedName>
        <fullName evidence="3">DUF4157 domain-containing protein</fullName>
    </recommendedName>
</protein>
<accession>A0A0P1F142</accession>
<dbReference type="EMBL" id="CYRX01000031">
    <property type="protein sequence ID" value="CUH61104.1"/>
    <property type="molecule type" value="Genomic_DNA"/>
</dbReference>
<dbReference type="AlphaFoldDB" id="A0A0P1F142"/>
<dbReference type="RefSeq" id="WP_058123929.1">
    <property type="nucleotide sequence ID" value="NZ_CYRX01000031.1"/>
</dbReference>
<sequence length="220" mass="24393">MILPPRLILRLLRRFAILSTLAVVGAFGFLWFKAPPVLAAYCPACFGLHRIDNQLWVDDPDRAALLGLTQMTGFARADVDRIFGLGSADVTILVCTTQTCTARLQAPDALGAAYGHRAVLITPFGIDPIVLRHELTHAARSRLAPIWARRVLWREEGLAEWVAKGPRMARDCPAPRSLPTTLIDWTQETANNARALYAQAHCQMSREIERHGIAAIIRQP</sequence>
<evidence type="ECO:0000313" key="1">
    <source>
        <dbReference type="EMBL" id="CUH61104.1"/>
    </source>
</evidence>
<organism evidence="1 2">
    <name type="scientific">Thalassobacter stenotrophicus</name>
    <dbReference type="NCBI Taxonomy" id="266809"/>
    <lineage>
        <taxon>Bacteria</taxon>
        <taxon>Pseudomonadati</taxon>
        <taxon>Pseudomonadota</taxon>
        <taxon>Alphaproteobacteria</taxon>
        <taxon>Rhodobacterales</taxon>
        <taxon>Roseobacteraceae</taxon>
        <taxon>Thalassobacter</taxon>
    </lineage>
</organism>
<dbReference type="eggNOG" id="ENOG50313NS">
    <property type="taxonomic scope" value="Bacteria"/>
</dbReference>
<reference evidence="1 2" key="1">
    <citation type="submission" date="2015-09" db="EMBL/GenBank/DDBJ databases">
        <authorList>
            <consortium name="Swine Surveillance"/>
        </authorList>
    </citation>
    <scope>NUCLEOTIDE SEQUENCE [LARGE SCALE GENOMIC DNA]</scope>
    <source>
        <strain evidence="1 2">CECT 5294</strain>
    </source>
</reference>
<evidence type="ECO:0000313" key="2">
    <source>
        <dbReference type="Proteomes" id="UP000051298"/>
    </source>
</evidence>
<gene>
    <name evidence="1" type="ORF">THS5294_02404</name>
</gene>
<evidence type="ECO:0008006" key="3">
    <source>
        <dbReference type="Google" id="ProtNLM"/>
    </source>
</evidence>
<proteinExistence type="predicted"/>
<dbReference type="Proteomes" id="UP000051298">
    <property type="component" value="Unassembled WGS sequence"/>
</dbReference>